<dbReference type="PANTHER" id="PTHR10996:SF270">
    <property type="entry name" value="GLYOXYLATE_HYDROXYPYRUVATE REDUCTASE HPR3-LIKE"/>
    <property type="match status" value="1"/>
</dbReference>
<dbReference type="PANTHER" id="PTHR10996">
    <property type="entry name" value="2-HYDROXYACID DEHYDROGENASE-RELATED"/>
    <property type="match status" value="1"/>
</dbReference>
<evidence type="ECO:0000256" key="3">
    <source>
        <dbReference type="ARBA" id="ARBA00023027"/>
    </source>
</evidence>
<dbReference type="GO" id="GO:0016616">
    <property type="term" value="F:oxidoreductase activity, acting on the CH-OH group of donors, NAD or NADP as acceptor"/>
    <property type="evidence" value="ECO:0007669"/>
    <property type="project" value="UniProtKB-ARBA"/>
</dbReference>
<keyword evidence="3" id="KW-0520">NAD</keyword>
<comment type="similarity">
    <text evidence="4">Belongs to the D-isomer specific 2-hydroxyacid dehydrogenase family.</text>
</comment>
<evidence type="ECO:0000259" key="6">
    <source>
        <dbReference type="Pfam" id="PF02826"/>
    </source>
</evidence>
<evidence type="ECO:0008006" key="9">
    <source>
        <dbReference type="Google" id="ProtNLM"/>
    </source>
</evidence>
<accession>A0ABD3B053</accession>
<dbReference type="SUPFAM" id="SSF51735">
    <property type="entry name" value="NAD(P)-binding Rossmann-fold domains"/>
    <property type="match status" value="1"/>
</dbReference>
<comment type="caution">
    <text evidence="7">The sequence shown here is derived from an EMBL/GenBank/DDBJ whole genome shotgun (WGS) entry which is preliminary data.</text>
</comment>
<sequence>MAILSEMPLHLHLSSKISLVLHPHVMAHQTPQKPIHLPEILVVGPPSILSTYENQFSQKFHMLKPYESPIPLEEFLKIHAQNTQAVFTSGTFQHLNSTLQLLPSVRVVVTTSVGLDHIDLNQCRRRGIAVAYTPAIFSADVADLAVGLLIDVLRKISAANGFVKSGFWPIKGDYHLATKLSGKRVGIVGLGSIGLEVGKRLEAFDCKISYQSRKKKPSASYHFYTDVCELAEHSDILIVCCALNDQTYHLINKEVLLALGKEGVIVNIARGSIIDEKELVQFLQQGKIAGAGLEVFEHEPNVPEELFELDNVVLSPHAAVYTEESYKDLYDLIIRNLEAFFSNKPLISPVPLDE</sequence>
<dbReference type="AlphaFoldDB" id="A0ABD3B053"/>
<keyword evidence="2 4" id="KW-0560">Oxidoreductase</keyword>
<dbReference type="InterPro" id="IPR006139">
    <property type="entry name" value="D-isomer_2_OHA_DH_cat_dom"/>
</dbReference>
<dbReference type="SUPFAM" id="SSF52283">
    <property type="entry name" value="Formate/glycerate dehydrogenase catalytic domain-like"/>
    <property type="match status" value="1"/>
</dbReference>
<gene>
    <name evidence="7" type="ORF">ACH5RR_000271</name>
</gene>
<dbReference type="EMBL" id="JBJUIK010000001">
    <property type="protein sequence ID" value="KAL3536905.1"/>
    <property type="molecule type" value="Genomic_DNA"/>
</dbReference>
<feature type="domain" description="D-isomer specific 2-hydroxyacid dehydrogenase NAD-binding" evidence="6">
    <location>
        <begin position="146"/>
        <end position="319"/>
    </location>
</feature>
<dbReference type="InterPro" id="IPR006140">
    <property type="entry name" value="D-isomer_DH_NAD-bd"/>
</dbReference>
<dbReference type="InterPro" id="IPR050223">
    <property type="entry name" value="D-isomer_2-hydroxyacid_DH"/>
</dbReference>
<evidence type="ECO:0000313" key="7">
    <source>
        <dbReference type="EMBL" id="KAL3536905.1"/>
    </source>
</evidence>
<keyword evidence="1" id="KW-0521">NADP</keyword>
<dbReference type="InterPro" id="IPR036291">
    <property type="entry name" value="NAD(P)-bd_dom_sf"/>
</dbReference>
<evidence type="ECO:0000259" key="5">
    <source>
        <dbReference type="Pfam" id="PF00389"/>
    </source>
</evidence>
<evidence type="ECO:0000313" key="8">
    <source>
        <dbReference type="Proteomes" id="UP001630127"/>
    </source>
</evidence>
<proteinExistence type="inferred from homology"/>
<dbReference type="Pfam" id="PF00389">
    <property type="entry name" value="2-Hacid_dh"/>
    <property type="match status" value="1"/>
</dbReference>
<dbReference type="FunFam" id="3.40.50.720:FF:000213">
    <property type="entry name" value="Putative 2-hydroxyacid dehydrogenase"/>
    <property type="match status" value="1"/>
</dbReference>
<keyword evidence="8" id="KW-1185">Reference proteome</keyword>
<dbReference type="Gene3D" id="3.40.50.720">
    <property type="entry name" value="NAD(P)-binding Rossmann-like Domain"/>
    <property type="match status" value="2"/>
</dbReference>
<dbReference type="Pfam" id="PF02826">
    <property type="entry name" value="2-Hacid_dh_C"/>
    <property type="match status" value="1"/>
</dbReference>
<evidence type="ECO:0000256" key="4">
    <source>
        <dbReference type="RuleBase" id="RU003719"/>
    </source>
</evidence>
<feature type="domain" description="D-isomer specific 2-hydroxyacid dehydrogenase catalytic" evidence="5">
    <location>
        <begin position="72"/>
        <end position="350"/>
    </location>
</feature>
<name>A0ABD3B053_9GENT</name>
<evidence type="ECO:0000256" key="1">
    <source>
        <dbReference type="ARBA" id="ARBA00022857"/>
    </source>
</evidence>
<dbReference type="Proteomes" id="UP001630127">
    <property type="component" value="Unassembled WGS sequence"/>
</dbReference>
<evidence type="ECO:0000256" key="2">
    <source>
        <dbReference type="ARBA" id="ARBA00023002"/>
    </source>
</evidence>
<organism evidence="7 8">
    <name type="scientific">Cinchona calisaya</name>
    <dbReference type="NCBI Taxonomy" id="153742"/>
    <lineage>
        <taxon>Eukaryota</taxon>
        <taxon>Viridiplantae</taxon>
        <taxon>Streptophyta</taxon>
        <taxon>Embryophyta</taxon>
        <taxon>Tracheophyta</taxon>
        <taxon>Spermatophyta</taxon>
        <taxon>Magnoliopsida</taxon>
        <taxon>eudicotyledons</taxon>
        <taxon>Gunneridae</taxon>
        <taxon>Pentapetalae</taxon>
        <taxon>asterids</taxon>
        <taxon>lamiids</taxon>
        <taxon>Gentianales</taxon>
        <taxon>Rubiaceae</taxon>
        <taxon>Cinchonoideae</taxon>
        <taxon>Cinchoneae</taxon>
        <taxon>Cinchona</taxon>
    </lineage>
</organism>
<reference evidence="7 8" key="1">
    <citation type="submission" date="2024-11" db="EMBL/GenBank/DDBJ databases">
        <title>A near-complete genome assembly of Cinchona calisaya.</title>
        <authorList>
            <person name="Lian D.C."/>
            <person name="Zhao X.W."/>
            <person name="Wei L."/>
        </authorList>
    </citation>
    <scope>NUCLEOTIDE SEQUENCE [LARGE SCALE GENOMIC DNA]</scope>
    <source>
        <tissue evidence="7">Nenye</tissue>
    </source>
</reference>
<dbReference type="CDD" id="cd12156">
    <property type="entry name" value="HPPR"/>
    <property type="match status" value="1"/>
</dbReference>
<protein>
    <recommendedName>
        <fullName evidence="9">Glycerate dehydrogenase</fullName>
    </recommendedName>
</protein>